<gene>
    <name evidence="1" type="ORF">BLA17378_04655</name>
</gene>
<comment type="caution">
    <text evidence="1">The sequence shown here is derived from an EMBL/GenBank/DDBJ whole genome shotgun (WGS) entry which is preliminary data.</text>
</comment>
<evidence type="ECO:0000313" key="1">
    <source>
        <dbReference type="EMBL" id="VWC92242.1"/>
    </source>
</evidence>
<sequence>MTGLTKSCDTSVPKCQATNPRISCTLVSRVSIAKKLERLHHNECIFVLKHMCRHWLCCRVVDNPSEKNCGAEKNCREWCGDVDQERYRFALWDGVVRQADLTPL</sequence>
<protein>
    <submittedName>
        <fullName evidence="1">Uncharacterized protein</fullName>
    </submittedName>
</protein>
<proteinExistence type="predicted"/>
<dbReference type="Proteomes" id="UP000494120">
    <property type="component" value="Unassembled WGS sequence"/>
</dbReference>
<organism evidence="1 2">
    <name type="scientific">Burkholderia aenigmatica</name>
    <dbReference type="NCBI Taxonomy" id="2015348"/>
    <lineage>
        <taxon>Bacteria</taxon>
        <taxon>Pseudomonadati</taxon>
        <taxon>Pseudomonadota</taxon>
        <taxon>Betaproteobacteria</taxon>
        <taxon>Burkholderiales</taxon>
        <taxon>Burkholderiaceae</taxon>
        <taxon>Burkholderia</taxon>
        <taxon>Burkholderia cepacia complex</taxon>
    </lineage>
</organism>
<evidence type="ECO:0000313" key="2">
    <source>
        <dbReference type="Proteomes" id="UP000494120"/>
    </source>
</evidence>
<dbReference type="EMBL" id="CABVQG010000017">
    <property type="protein sequence ID" value="VWC92242.1"/>
    <property type="molecule type" value="Genomic_DNA"/>
</dbReference>
<keyword evidence="2" id="KW-1185">Reference proteome</keyword>
<accession>A0ABY6XW08</accession>
<reference evidence="1 2" key="1">
    <citation type="submission" date="2019-09" db="EMBL/GenBank/DDBJ databases">
        <authorList>
            <person name="Depoorter E."/>
        </authorList>
    </citation>
    <scope>NUCLEOTIDE SEQUENCE [LARGE SCALE GENOMIC DNA]</scope>
    <source>
        <strain evidence="1 2">R-17378</strain>
    </source>
</reference>
<name>A0ABY6XW08_9BURK</name>